<evidence type="ECO:0000313" key="1">
    <source>
        <dbReference type="EMBL" id="MDP4536781.1"/>
    </source>
</evidence>
<dbReference type="InterPro" id="IPR016181">
    <property type="entry name" value="Acyl_CoA_acyltransferase"/>
</dbReference>
<dbReference type="EMBL" id="JAUZVZ010000014">
    <property type="protein sequence ID" value="MDP4536781.1"/>
    <property type="molecule type" value="Genomic_DNA"/>
</dbReference>
<dbReference type="Gene3D" id="3.40.630.30">
    <property type="match status" value="1"/>
</dbReference>
<dbReference type="RefSeq" id="WP_305894043.1">
    <property type="nucleotide sequence ID" value="NZ_JAUZVZ010000014.1"/>
</dbReference>
<dbReference type="PANTHER" id="PTHR47017">
    <property type="entry name" value="ACYL-COA"/>
    <property type="match status" value="1"/>
</dbReference>
<proteinExistence type="predicted"/>
<keyword evidence="2" id="KW-1185">Reference proteome</keyword>
<dbReference type="InterPro" id="IPR007434">
    <property type="entry name" value="FemAB-like"/>
</dbReference>
<dbReference type="SUPFAM" id="SSF55729">
    <property type="entry name" value="Acyl-CoA N-acyltransferases (Nat)"/>
    <property type="match status" value="1"/>
</dbReference>
<protein>
    <submittedName>
        <fullName evidence="1">GNAT family N-acetyltransferase</fullName>
    </submittedName>
</protein>
<dbReference type="Proteomes" id="UP001231616">
    <property type="component" value="Unassembled WGS sequence"/>
</dbReference>
<comment type="caution">
    <text evidence="1">The sequence shown here is derived from an EMBL/GenBank/DDBJ whole genome shotgun (WGS) entry which is preliminary data.</text>
</comment>
<dbReference type="Pfam" id="PF04339">
    <property type="entry name" value="FemAB_like"/>
    <property type="match status" value="1"/>
</dbReference>
<sequence>MNAQQTANETPYQLKCVGSLTEIAAEAWNALFPADYPFTQHAFLLALEQGGSIGRKTGWLPQYLLLWREHTLIAAMPAYIKLHSYGEYLFDWSIAEAYQQHGLGYYPKLVLAIPFTPAEGPRIGLHADTSGQQVMGLLQAGMQQLVERYQLSNVQCLYPDPKQQSWWAEQGYLQRYDVQFQWLNNGYKSFSDFLAAFTSRKRKQIRKERARVAEQGISIRTLQGTELDDAFWQQFVRFYQQTYLKRSGHLGYLTADTFQRWGQHMRDSIVVFAAYHQQQLIAASLCFRSEQTLYGRYWGCAAEYDFLHFETCYYAGIEYCIAHQLAKFDAGAQGEHKLQRGFEPVLRSGFYRFQASPLSAAIERYCLDEQQMLKRYMDDAKQQLPYRLSD</sequence>
<accession>A0ABT9H0D2</accession>
<evidence type="ECO:0000313" key="2">
    <source>
        <dbReference type="Proteomes" id="UP001231616"/>
    </source>
</evidence>
<name>A0ABT9H0D2_9GAMM</name>
<gene>
    <name evidence="1" type="ORF">Q3O60_11315</name>
</gene>
<reference evidence="1 2" key="1">
    <citation type="submission" date="2023-08" db="EMBL/GenBank/DDBJ databases">
        <authorList>
            <person name="Joshi A."/>
            <person name="Thite S."/>
        </authorList>
    </citation>
    <scope>NUCLEOTIDE SEQUENCE [LARGE SCALE GENOMIC DNA]</scope>
    <source>
        <strain evidence="1 2">AC40</strain>
    </source>
</reference>
<organism evidence="1 2">
    <name type="scientific">Alkalimonas collagenimarina</name>
    <dbReference type="NCBI Taxonomy" id="400390"/>
    <lineage>
        <taxon>Bacteria</taxon>
        <taxon>Pseudomonadati</taxon>
        <taxon>Pseudomonadota</taxon>
        <taxon>Gammaproteobacteria</taxon>
        <taxon>Alkalimonas</taxon>
    </lineage>
</organism>
<dbReference type="PANTHER" id="PTHR47017:SF1">
    <property type="entry name" value="ACYL-COA"/>
    <property type="match status" value="1"/>
</dbReference>